<sequence length="107" mass="11347">MSGRTAATLMLAIATTACAATPWNFPVPTMIGDQQGVSMTGFMKTDSEAEVRRRLAERMKCPGQLDFASLVTQRADNAVGTKILQYRAVMRCVGASPPGTGAPQPSQ</sequence>
<dbReference type="EMBL" id="JACIEV010000001">
    <property type="protein sequence ID" value="MBB4152737.1"/>
    <property type="molecule type" value="Genomic_DNA"/>
</dbReference>
<keyword evidence="3" id="KW-1185">Reference proteome</keyword>
<proteinExistence type="predicted"/>
<comment type="caution">
    <text evidence="2">The sequence shown here is derived from an EMBL/GenBank/DDBJ whole genome shotgun (WGS) entry which is preliminary data.</text>
</comment>
<dbReference type="AlphaFoldDB" id="A0A840FB42"/>
<feature type="chain" id="PRO_5032612716" description="Lipoprotein" evidence="1">
    <location>
        <begin position="20"/>
        <end position="107"/>
    </location>
</feature>
<feature type="signal peptide" evidence="1">
    <location>
        <begin position="1"/>
        <end position="19"/>
    </location>
</feature>
<dbReference type="PROSITE" id="PS51257">
    <property type="entry name" value="PROKAR_LIPOPROTEIN"/>
    <property type="match status" value="1"/>
</dbReference>
<keyword evidence="1" id="KW-0732">Signal</keyword>
<name>A0A840FB42_9SPHN</name>
<gene>
    <name evidence="2" type="ORF">GGQ80_000613</name>
</gene>
<evidence type="ECO:0000313" key="2">
    <source>
        <dbReference type="EMBL" id="MBB4152737.1"/>
    </source>
</evidence>
<evidence type="ECO:0000313" key="3">
    <source>
        <dbReference type="Proteomes" id="UP000529795"/>
    </source>
</evidence>
<reference evidence="2 3" key="1">
    <citation type="submission" date="2020-08" db="EMBL/GenBank/DDBJ databases">
        <title>Genomic Encyclopedia of Type Strains, Phase IV (KMG-IV): sequencing the most valuable type-strain genomes for metagenomic binning, comparative biology and taxonomic classification.</title>
        <authorList>
            <person name="Goeker M."/>
        </authorList>
    </citation>
    <scope>NUCLEOTIDE SEQUENCE [LARGE SCALE GENOMIC DNA]</scope>
    <source>
        <strain evidence="2 3">YC6723</strain>
    </source>
</reference>
<organism evidence="2 3">
    <name type="scientific">Sphingomonas jinjuensis</name>
    <dbReference type="NCBI Taxonomy" id="535907"/>
    <lineage>
        <taxon>Bacteria</taxon>
        <taxon>Pseudomonadati</taxon>
        <taxon>Pseudomonadota</taxon>
        <taxon>Alphaproteobacteria</taxon>
        <taxon>Sphingomonadales</taxon>
        <taxon>Sphingomonadaceae</taxon>
        <taxon>Sphingomonas</taxon>
    </lineage>
</organism>
<dbReference type="RefSeq" id="WP_183982381.1">
    <property type="nucleotide sequence ID" value="NZ_JACIEV010000001.1"/>
</dbReference>
<dbReference type="Proteomes" id="UP000529795">
    <property type="component" value="Unassembled WGS sequence"/>
</dbReference>
<protein>
    <recommendedName>
        <fullName evidence="4">Lipoprotein</fullName>
    </recommendedName>
</protein>
<evidence type="ECO:0008006" key="4">
    <source>
        <dbReference type="Google" id="ProtNLM"/>
    </source>
</evidence>
<accession>A0A840FB42</accession>
<evidence type="ECO:0000256" key="1">
    <source>
        <dbReference type="SAM" id="SignalP"/>
    </source>
</evidence>